<dbReference type="EMBL" id="JAETWB010000099">
    <property type="protein sequence ID" value="MBL6082680.1"/>
    <property type="molecule type" value="Genomic_DNA"/>
</dbReference>
<dbReference type="RefSeq" id="WP_202836012.1">
    <property type="nucleotide sequence ID" value="NZ_JAETWB010000099.1"/>
</dbReference>
<organism evidence="1 2">
    <name type="scientific">Belnapia arida</name>
    <dbReference type="NCBI Taxonomy" id="2804533"/>
    <lineage>
        <taxon>Bacteria</taxon>
        <taxon>Pseudomonadati</taxon>
        <taxon>Pseudomonadota</taxon>
        <taxon>Alphaproteobacteria</taxon>
        <taxon>Acetobacterales</taxon>
        <taxon>Roseomonadaceae</taxon>
        <taxon>Belnapia</taxon>
    </lineage>
</organism>
<keyword evidence="2" id="KW-1185">Reference proteome</keyword>
<proteinExistence type="predicted"/>
<name>A0ABS1UDT2_9PROT</name>
<comment type="caution">
    <text evidence="1">The sequence shown here is derived from an EMBL/GenBank/DDBJ whole genome shotgun (WGS) entry which is preliminary data.</text>
</comment>
<reference evidence="1 2" key="1">
    <citation type="submission" date="2021-01" db="EMBL/GenBank/DDBJ databases">
        <title>Belnapia mucosa sp. nov. and Belnapia arida sp. nov., isolated from the Tabernas Desert (Almeria, Spain).</title>
        <authorList>
            <person name="Molina-Menor E."/>
            <person name="Vidal-Verdu A."/>
            <person name="Calonge A."/>
            <person name="Satari L."/>
            <person name="Pereto J."/>
            <person name="Porcar M."/>
        </authorList>
    </citation>
    <scope>NUCLEOTIDE SEQUENCE [LARGE SCALE GENOMIC DNA]</scope>
    <source>
        <strain evidence="1 2">T18</strain>
    </source>
</reference>
<evidence type="ECO:0000313" key="2">
    <source>
        <dbReference type="Proteomes" id="UP000660885"/>
    </source>
</evidence>
<evidence type="ECO:0000313" key="1">
    <source>
        <dbReference type="EMBL" id="MBL6082680.1"/>
    </source>
</evidence>
<protein>
    <submittedName>
        <fullName evidence="1">Uncharacterized protein</fullName>
    </submittedName>
</protein>
<dbReference type="Proteomes" id="UP000660885">
    <property type="component" value="Unassembled WGS sequence"/>
</dbReference>
<gene>
    <name evidence="1" type="ORF">JMJ56_32470</name>
</gene>
<sequence length="87" mass="9041">MSRLKAEDLADSRAAGAAFAQEMLVQMPAADVPEQISRTFEQIAAAARDAGYTPSESAEMVQAFVVGARAELARIAAAGGDTTRGRA</sequence>
<accession>A0ABS1UDT2</accession>